<dbReference type="InterPro" id="IPR001087">
    <property type="entry name" value="GDSL"/>
</dbReference>
<keyword evidence="1" id="KW-0732">Signal</keyword>
<feature type="chain" id="PRO_5001655333" evidence="1">
    <location>
        <begin position="17"/>
        <end position="365"/>
    </location>
</feature>
<dbReference type="SUPFAM" id="SSF52266">
    <property type="entry name" value="SGNH hydrolase"/>
    <property type="match status" value="1"/>
</dbReference>
<gene>
    <name evidence="2" type="ORF">LCOR_06523.1</name>
</gene>
<dbReference type="PANTHER" id="PTHR21325">
    <property type="entry name" value="PHOSPHOLIPASE B, PLB1"/>
    <property type="match status" value="1"/>
</dbReference>
<dbReference type="Pfam" id="PF00657">
    <property type="entry name" value="Lipase_GDSL"/>
    <property type="match status" value="1"/>
</dbReference>
<comment type="caution">
    <text evidence="2">The sequence shown here is derived from an EMBL/GenBank/DDBJ whole genome shotgun (WGS) entry which is preliminary data.</text>
</comment>
<feature type="signal peptide" evidence="1">
    <location>
        <begin position="1"/>
        <end position="16"/>
    </location>
</feature>
<dbReference type="PANTHER" id="PTHR21325:SF31">
    <property type="entry name" value="GH22081P-RELATED"/>
    <property type="match status" value="1"/>
</dbReference>
<dbReference type="Gene3D" id="3.40.50.1110">
    <property type="entry name" value="SGNH hydrolase"/>
    <property type="match status" value="1"/>
</dbReference>
<dbReference type="Proteomes" id="UP000027586">
    <property type="component" value="Unassembled WGS sequence"/>
</dbReference>
<reference evidence="2" key="1">
    <citation type="submission" date="2013-08" db="EMBL/GenBank/DDBJ databases">
        <title>Gene expansion shapes genome architecture in the human pathogen Lichtheimia corymbifera: an evolutionary genomics analysis in the ancient terrestrial Mucorales (Mucoromycotina).</title>
        <authorList>
            <person name="Schwartze V.U."/>
            <person name="Winter S."/>
            <person name="Shelest E."/>
            <person name="Marcet-Houben M."/>
            <person name="Horn F."/>
            <person name="Wehner S."/>
            <person name="Hoffmann K."/>
            <person name="Riege K."/>
            <person name="Sammeth M."/>
            <person name="Nowrousian M."/>
            <person name="Valiante V."/>
            <person name="Linde J."/>
            <person name="Jacobsen I.D."/>
            <person name="Marz M."/>
            <person name="Brakhage A.A."/>
            <person name="Gabaldon T."/>
            <person name="Bocker S."/>
            <person name="Voigt K."/>
        </authorList>
    </citation>
    <scope>NUCLEOTIDE SEQUENCE [LARGE SCALE GENOMIC DNA]</scope>
    <source>
        <strain evidence="2">FSU 9682</strain>
    </source>
</reference>
<evidence type="ECO:0000313" key="3">
    <source>
        <dbReference type="Proteomes" id="UP000027586"/>
    </source>
</evidence>
<dbReference type="VEuPathDB" id="FungiDB:LCOR_06523.1"/>
<protein>
    <submittedName>
        <fullName evidence="2">Low quality protein: phospholipase membrane-associated</fullName>
    </submittedName>
</protein>
<accession>A0A068RZ09</accession>
<sequence length="365" mass="40342">MLFLTLSSLLVASVSALSASSIDSCPTLEPRSQAPTNISDLRPDDIKVVAAMGDSIMAGALMMGTDGPPIIGALTEYRGESYAIGGNQGATTIAKFVQRYSPTVKGASIGQRIGSTCGNDPDCSSTTIYRPLRDRLNGAISGAVARNLDRELDYLIPRMKDMLGSNYENYWKLLTIQIGSNDQCASCAQGDVSDYSVEKYGEYLSAAVDRIKQNVPRVIVNILGVFNVSQVYTLTQSVQDQQNSTLLNRQMCGCFQGDDTNRTHMDTLVNGYNDKLMEIYNKYSSENDPNFAVLYQPANINILGFPIEALNNIDYFHPSKITHQWIAKKLWGDLFIPRANKTGTWEFDENQSIYCPTEDDRIRLD</sequence>
<name>A0A068RZ09_9FUNG</name>
<dbReference type="InterPro" id="IPR036514">
    <property type="entry name" value="SGNH_hydro_sf"/>
</dbReference>
<proteinExistence type="predicted"/>
<dbReference type="STRING" id="1263082.A0A068RZ09"/>
<dbReference type="InterPro" id="IPR038885">
    <property type="entry name" value="PLB1"/>
</dbReference>
<organism evidence="2 3">
    <name type="scientific">Lichtheimia corymbifera JMRC:FSU:9682</name>
    <dbReference type="NCBI Taxonomy" id="1263082"/>
    <lineage>
        <taxon>Eukaryota</taxon>
        <taxon>Fungi</taxon>
        <taxon>Fungi incertae sedis</taxon>
        <taxon>Mucoromycota</taxon>
        <taxon>Mucoromycotina</taxon>
        <taxon>Mucoromycetes</taxon>
        <taxon>Mucorales</taxon>
        <taxon>Lichtheimiaceae</taxon>
        <taxon>Lichtheimia</taxon>
    </lineage>
</organism>
<evidence type="ECO:0000256" key="1">
    <source>
        <dbReference type="SAM" id="SignalP"/>
    </source>
</evidence>
<dbReference type="EMBL" id="CBTN010000029">
    <property type="protein sequence ID" value="CDH55378.1"/>
    <property type="molecule type" value="Genomic_DNA"/>
</dbReference>
<dbReference type="GO" id="GO:0004620">
    <property type="term" value="F:phospholipase activity"/>
    <property type="evidence" value="ECO:0007669"/>
    <property type="project" value="InterPro"/>
</dbReference>
<evidence type="ECO:0000313" key="2">
    <source>
        <dbReference type="EMBL" id="CDH55378.1"/>
    </source>
</evidence>
<keyword evidence="3" id="KW-1185">Reference proteome</keyword>
<dbReference type="AlphaFoldDB" id="A0A068RZ09"/>
<dbReference type="GO" id="GO:0006644">
    <property type="term" value="P:phospholipid metabolic process"/>
    <property type="evidence" value="ECO:0007669"/>
    <property type="project" value="TreeGrafter"/>
</dbReference>
<dbReference type="OrthoDB" id="10265800at2759"/>